<keyword evidence="3" id="KW-0378">Hydrolase</keyword>
<dbReference type="EMBL" id="QEAS01000003">
    <property type="protein sequence ID" value="PWG81847.1"/>
    <property type="molecule type" value="Genomic_DNA"/>
</dbReference>
<evidence type="ECO:0000259" key="2">
    <source>
        <dbReference type="Pfam" id="PF22847"/>
    </source>
</evidence>
<dbReference type="InterPro" id="IPR023296">
    <property type="entry name" value="Glyco_hydro_beta-prop_sf"/>
</dbReference>
<name>A0A2U2PKA3_9SPHI</name>
<sequence length="312" mass="35791">MKRFFSFLFLLHVLIIQVAAQTRNEAYIFSYFKGNGKDGLHLAYSSDGYNWKALKGDQSFLAPVLSKDSLMRDPCIIRGSDGLFHMVWTVSWTDKGIGYASSRDLINWSEQKYIPVMAHEEGARNCWAPEITYDQATDTYLIYWATTIPDRFTETASTADNGYNHRMYYVTTKDFKKFSETKLLYDPGFNVIDATIVKDGNRFVMFLKDETREPAQKNLKVAFSQRLTGPYTKASEPITGKYWAEGPTVLKTGEEWIVYFDKYTEHKYGAVRSSDLKNWTDISDKISLPSGIRHGTVLKVTQKELSKLLEAK</sequence>
<gene>
    <name evidence="3" type="ORF">DDR33_05705</name>
</gene>
<evidence type="ECO:0000313" key="3">
    <source>
        <dbReference type="EMBL" id="PWG81847.1"/>
    </source>
</evidence>
<dbReference type="PANTHER" id="PTHR43301">
    <property type="entry name" value="ARABINAN ENDO-1,5-ALPHA-L-ARABINOSIDASE"/>
    <property type="match status" value="1"/>
</dbReference>
<dbReference type="CDD" id="cd08983">
    <property type="entry name" value="GH43_Bt3655-like"/>
    <property type="match status" value="1"/>
</dbReference>
<evidence type="ECO:0000313" key="4">
    <source>
        <dbReference type="Proteomes" id="UP000245647"/>
    </source>
</evidence>
<organism evidence="3 4">
    <name type="scientific">Pararcticibacter amylolyticus</name>
    <dbReference type="NCBI Taxonomy" id="2173175"/>
    <lineage>
        <taxon>Bacteria</taxon>
        <taxon>Pseudomonadati</taxon>
        <taxon>Bacteroidota</taxon>
        <taxon>Sphingobacteriia</taxon>
        <taxon>Sphingobacteriales</taxon>
        <taxon>Sphingobacteriaceae</taxon>
        <taxon>Pararcticibacter</taxon>
    </lineage>
</organism>
<accession>A0A2U2PKA3</accession>
<feature type="signal peptide" evidence="1">
    <location>
        <begin position="1"/>
        <end position="20"/>
    </location>
</feature>
<dbReference type="GO" id="GO:0016787">
    <property type="term" value="F:hydrolase activity"/>
    <property type="evidence" value="ECO:0007669"/>
    <property type="project" value="UniProtKB-KW"/>
</dbReference>
<dbReference type="InterPro" id="IPR050727">
    <property type="entry name" value="GH43_arabinanases"/>
</dbReference>
<proteinExistence type="predicted"/>
<reference evidence="3 4" key="1">
    <citation type="submission" date="2018-04" db="EMBL/GenBank/DDBJ databases">
        <title>Pedobacter chongqingensis sp. nov., isolated from a rottenly hemp rope.</title>
        <authorList>
            <person name="Cai Y."/>
        </authorList>
    </citation>
    <scope>NUCLEOTIDE SEQUENCE [LARGE SCALE GENOMIC DNA]</scope>
    <source>
        <strain evidence="3 4">FJ4-8</strain>
    </source>
</reference>
<dbReference type="PANTHER" id="PTHR43301:SF3">
    <property type="entry name" value="ARABINAN ENDO-1,5-ALPHA-L-ARABINOSIDASE A-RELATED"/>
    <property type="match status" value="1"/>
</dbReference>
<dbReference type="RefSeq" id="WP_109414789.1">
    <property type="nucleotide sequence ID" value="NZ_QEAS01000003.1"/>
</dbReference>
<protein>
    <submittedName>
        <fullName evidence="3">Glycosyl hydrolase</fullName>
    </submittedName>
</protein>
<feature type="domain" description="Arabinosidase BT-3657-like N-terminal" evidence="2">
    <location>
        <begin position="27"/>
        <end position="125"/>
    </location>
</feature>
<dbReference type="InterPro" id="IPR055133">
    <property type="entry name" value="BT_3657-like_N"/>
</dbReference>
<dbReference type="AlphaFoldDB" id="A0A2U2PKA3"/>
<feature type="chain" id="PRO_5015558233" evidence="1">
    <location>
        <begin position="21"/>
        <end position="312"/>
    </location>
</feature>
<evidence type="ECO:0000256" key="1">
    <source>
        <dbReference type="SAM" id="SignalP"/>
    </source>
</evidence>
<dbReference type="Proteomes" id="UP000245647">
    <property type="component" value="Unassembled WGS sequence"/>
</dbReference>
<dbReference type="OrthoDB" id="9758923at2"/>
<dbReference type="SUPFAM" id="SSF75005">
    <property type="entry name" value="Arabinanase/levansucrase/invertase"/>
    <property type="match status" value="1"/>
</dbReference>
<keyword evidence="1" id="KW-0732">Signal</keyword>
<keyword evidence="4" id="KW-1185">Reference proteome</keyword>
<dbReference type="Gene3D" id="2.115.10.20">
    <property type="entry name" value="Glycosyl hydrolase domain, family 43"/>
    <property type="match status" value="1"/>
</dbReference>
<dbReference type="Pfam" id="PF22847">
    <property type="entry name" value="BT_3657-like_N"/>
    <property type="match status" value="1"/>
</dbReference>
<comment type="caution">
    <text evidence="3">The sequence shown here is derived from an EMBL/GenBank/DDBJ whole genome shotgun (WGS) entry which is preliminary data.</text>
</comment>